<dbReference type="PANTHER" id="PTHR31632:SF2">
    <property type="entry name" value="PLASMA MEMBRANE IRON PERMEASE"/>
    <property type="match status" value="1"/>
</dbReference>
<keyword evidence="8" id="KW-0732">Signal</keyword>
<gene>
    <name evidence="9" type="ORF">Ami103574_11545</name>
</gene>
<feature type="transmembrane region" description="Helical" evidence="7">
    <location>
        <begin position="252"/>
        <end position="273"/>
    </location>
</feature>
<feature type="chain" id="PRO_5032874772" evidence="8">
    <location>
        <begin position="26"/>
        <end position="492"/>
    </location>
</feature>
<comment type="subcellular location">
    <subcellularLocation>
        <location evidence="1">Membrane</location>
        <topology evidence="1">Multi-pass membrane protein</topology>
    </subcellularLocation>
</comment>
<dbReference type="GO" id="GO:0033573">
    <property type="term" value="C:high-affinity iron permease complex"/>
    <property type="evidence" value="ECO:0007669"/>
    <property type="project" value="InterPro"/>
</dbReference>
<dbReference type="AlphaFoldDB" id="A0A858C0K3"/>
<evidence type="ECO:0000313" key="10">
    <source>
        <dbReference type="Proteomes" id="UP000466848"/>
    </source>
</evidence>
<evidence type="ECO:0000313" key="9">
    <source>
        <dbReference type="EMBL" id="QIB69916.1"/>
    </source>
</evidence>
<evidence type="ECO:0000256" key="5">
    <source>
        <dbReference type="ARBA" id="ARBA00023136"/>
    </source>
</evidence>
<dbReference type="Proteomes" id="UP000466848">
    <property type="component" value="Chromosome"/>
</dbReference>
<dbReference type="GO" id="GO:0015093">
    <property type="term" value="F:ferrous iron transmembrane transporter activity"/>
    <property type="evidence" value="ECO:0007669"/>
    <property type="project" value="TreeGrafter"/>
</dbReference>
<evidence type="ECO:0000256" key="3">
    <source>
        <dbReference type="ARBA" id="ARBA00022692"/>
    </source>
</evidence>
<feature type="signal peptide" evidence="8">
    <location>
        <begin position="1"/>
        <end position="25"/>
    </location>
</feature>
<comment type="similarity">
    <text evidence="2">Belongs to the oxidase-dependent Fe transporter (OFeT) (TC 9.A.10.1) family.</text>
</comment>
<feature type="transmembrane region" description="Helical" evidence="7">
    <location>
        <begin position="294"/>
        <end position="310"/>
    </location>
</feature>
<dbReference type="RefSeq" id="WP_163067156.1">
    <property type="nucleotide sequence ID" value="NZ_CP048649.1"/>
</dbReference>
<protein>
    <submittedName>
        <fullName evidence="9">Iron permease</fullName>
    </submittedName>
</protein>
<evidence type="ECO:0000256" key="1">
    <source>
        <dbReference type="ARBA" id="ARBA00004141"/>
    </source>
</evidence>
<evidence type="ECO:0000256" key="8">
    <source>
        <dbReference type="SAM" id="SignalP"/>
    </source>
</evidence>
<dbReference type="PANTHER" id="PTHR31632">
    <property type="entry name" value="IRON TRANSPORTER FTH1"/>
    <property type="match status" value="1"/>
</dbReference>
<accession>A0A858C0K3</accession>
<dbReference type="KEGG" id="abut:Ami103574_11545"/>
<feature type="transmembrane region" description="Helical" evidence="7">
    <location>
        <begin position="189"/>
        <end position="205"/>
    </location>
</feature>
<dbReference type="EMBL" id="CP048649">
    <property type="protein sequence ID" value="QIB69916.1"/>
    <property type="molecule type" value="Genomic_DNA"/>
</dbReference>
<feature type="transmembrane region" description="Helical" evidence="7">
    <location>
        <begin position="217"/>
        <end position="240"/>
    </location>
</feature>
<keyword evidence="10" id="KW-1185">Reference proteome</keyword>
<evidence type="ECO:0000256" key="6">
    <source>
        <dbReference type="SAM" id="Coils"/>
    </source>
</evidence>
<evidence type="ECO:0000256" key="2">
    <source>
        <dbReference type="ARBA" id="ARBA00008333"/>
    </source>
</evidence>
<feature type="transmembrane region" description="Helical" evidence="7">
    <location>
        <begin position="330"/>
        <end position="350"/>
    </location>
</feature>
<feature type="transmembrane region" description="Helical" evidence="7">
    <location>
        <begin position="362"/>
        <end position="382"/>
    </location>
</feature>
<keyword evidence="3 7" id="KW-0812">Transmembrane</keyword>
<proteinExistence type="inferred from homology"/>
<keyword evidence="6" id="KW-0175">Coiled coil</keyword>
<reference evidence="9 10" key="1">
    <citation type="submission" date="2020-02" db="EMBL/GenBank/DDBJ databases">
        <authorList>
            <person name="Kim Y.B."/>
            <person name="Roh S.W."/>
        </authorList>
    </citation>
    <scope>NUCLEOTIDE SEQUENCE [LARGE SCALE GENOMIC DNA]</scope>
    <source>
        <strain evidence="9 10">DSM 103574</strain>
    </source>
</reference>
<keyword evidence="5 7" id="KW-0472">Membrane</keyword>
<feature type="transmembrane region" description="Helical" evidence="7">
    <location>
        <begin position="413"/>
        <end position="436"/>
    </location>
</feature>
<organism evidence="9 10">
    <name type="scientific">Aminipila butyrica</name>
    <dbReference type="NCBI Taxonomy" id="433296"/>
    <lineage>
        <taxon>Bacteria</taxon>
        <taxon>Bacillati</taxon>
        <taxon>Bacillota</taxon>
        <taxon>Clostridia</taxon>
        <taxon>Peptostreptococcales</taxon>
        <taxon>Anaerovoracaceae</taxon>
        <taxon>Aminipila</taxon>
    </lineage>
</organism>
<keyword evidence="4 7" id="KW-1133">Transmembrane helix</keyword>
<evidence type="ECO:0000256" key="4">
    <source>
        <dbReference type="ARBA" id="ARBA00022989"/>
    </source>
</evidence>
<dbReference type="InterPro" id="IPR004923">
    <property type="entry name" value="FTR1/Fip1/EfeU"/>
</dbReference>
<feature type="coiled-coil region" evidence="6">
    <location>
        <begin position="436"/>
        <end position="481"/>
    </location>
</feature>
<name>A0A858C0K3_9FIRM</name>
<sequence>MRKILVPVLSMMMILISMFPTMAFAETAEKSAAEPYYATWDEYKESGQPASTWNDVVDAMEVVLETGKARYAAGDTRGAYDSINNGYYGYYETTGFERIAMGYISGSRKTEMELQFSACKAVTKNGGSTDEFNKEVDLLASMLREDAHVLDGTTGSNNASNNSGASAAGGSSAAVATFAACFSIMLREGFEAILIVGAIVAYLVKSAGDDIGRRKRLVTPIYVGSIVGIVASFVLAWLLNLLKLANSASQEVIEGVTALLAVCVLFYVSNWMLSKSETDSWTSYIKTKTEKSSLLGSTFALTFTAFLAVFREGAEVVLFYQPMLSNNNVGSVWAGFIIGCICLVFVYLAIHFLSIKIPIKPFFTATGVLMSLMSISFLGAGIKELIEGDIITMSSPDWLAWIPTNDILDVLGIYPTLQTLIPQLILLVIAIILFVIQTKKNHAIHLEAEKKRAEERILREAEEKKAKHEALKAEVRGILEELLAEKDSTAHS</sequence>
<dbReference type="Pfam" id="PF03239">
    <property type="entry name" value="FTR1"/>
    <property type="match status" value="1"/>
</dbReference>
<evidence type="ECO:0000256" key="7">
    <source>
        <dbReference type="SAM" id="Phobius"/>
    </source>
</evidence>